<dbReference type="Proteomes" id="UP001597249">
    <property type="component" value="Unassembled WGS sequence"/>
</dbReference>
<comment type="caution">
    <text evidence="1">The sequence shown here is derived from an EMBL/GenBank/DDBJ whole genome shotgun (WGS) entry which is preliminary data.</text>
</comment>
<reference evidence="2" key="1">
    <citation type="journal article" date="2019" name="Int. J. Syst. Evol. Microbiol.">
        <title>The Global Catalogue of Microorganisms (GCM) 10K type strain sequencing project: providing services to taxonomists for standard genome sequencing and annotation.</title>
        <authorList>
            <consortium name="The Broad Institute Genomics Platform"/>
            <consortium name="The Broad Institute Genome Sequencing Center for Infectious Disease"/>
            <person name="Wu L."/>
            <person name="Ma J."/>
        </authorList>
    </citation>
    <scope>NUCLEOTIDE SEQUENCE [LARGE SCALE GENOMIC DNA]</scope>
    <source>
        <strain evidence="2">CCM 8911</strain>
    </source>
</reference>
<organism evidence="1 2">
    <name type="scientific">Lacticaseibacillus jixianensis</name>
    <dbReference type="NCBI Taxonomy" id="2486012"/>
    <lineage>
        <taxon>Bacteria</taxon>
        <taxon>Bacillati</taxon>
        <taxon>Bacillota</taxon>
        <taxon>Bacilli</taxon>
        <taxon>Lactobacillales</taxon>
        <taxon>Lactobacillaceae</taxon>
        <taxon>Lacticaseibacillus</taxon>
    </lineage>
</organism>
<dbReference type="EMBL" id="JBHTMO010000002">
    <property type="protein sequence ID" value="MFD1392151.1"/>
    <property type="molecule type" value="Genomic_DNA"/>
</dbReference>
<proteinExistence type="predicted"/>
<sequence>MDVPMLLHGEGLLALPDRQWLVAFDLLAAQPQLSAAELAQASGLLQGAAAELKAQFAAMEQTALLRAQYLRQGLLRAPAVQAIRVGQSLPAAIGLPAGLWLDRHQLSGQSECAVRGFLTQVALAGGAELDFGHSTVQPLVAGIVAHFALTLAPAQLQLLTAYAGATLLRSRQGHPLAVDLSASTPPHGSSRFLADLGQQWSAWGGHQAQRETAAIVLLALVLGEQLPEGTLLFASTVLERLDQPARRLGEAVYAELPAAVKSAALLRAFGRSNRRLHRFEWLMGSMTDPAVPAMAKEQAPALWQAVVRGVDPQRWQALAQPLACAHWQAATFAALMPLIPLDQLHAPLTVAFDLTTPYGLASVLAEQVEHFSRLPVVCTLMPTAKTQVLIRDRPGVLAQGQRELVWHLPPQPADWANLAQALVVLWGGAGNEEK</sequence>
<dbReference type="RefSeq" id="WP_125585750.1">
    <property type="nucleotide sequence ID" value="NZ_JBHTMO010000002.1"/>
</dbReference>
<evidence type="ECO:0000313" key="1">
    <source>
        <dbReference type="EMBL" id="MFD1392151.1"/>
    </source>
</evidence>
<keyword evidence="2" id="KW-1185">Reference proteome</keyword>
<evidence type="ECO:0008006" key="3">
    <source>
        <dbReference type="Google" id="ProtNLM"/>
    </source>
</evidence>
<name>A0ABW4B5M3_9LACO</name>
<gene>
    <name evidence="1" type="ORF">ACFQ3L_00915</name>
</gene>
<accession>A0ABW4B5M3</accession>
<evidence type="ECO:0000313" key="2">
    <source>
        <dbReference type="Proteomes" id="UP001597249"/>
    </source>
</evidence>
<protein>
    <recommendedName>
        <fullName evidence="3">Mga helix-turn-helix domain-containing protein</fullName>
    </recommendedName>
</protein>